<evidence type="ECO:0000313" key="2">
    <source>
        <dbReference type="EMBL" id="SEH50708.1"/>
    </source>
</evidence>
<protein>
    <submittedName>
        <fullName evidence="2">Uncharacterized protein</fullName>
    </submittedName>
</protein>
<organism evidence="2 3">
    <name type="scientific">Ruminococcus flavefaciens</name>
    <dbReference type="NCBI Taxonomy" id="1265"/>
    <lineage>
        <taxon>Bacteria</taxon>
        <taxon>Bacillati</taxon>
        <taxon>Bacillota</taxon>
        <taxon>Clostridia</taxon>
        <taxon>Eubacteriales</taxon>
        <taxon>Oscillospiraceae</taxon>
        <taxon>Ruminococcus</taxon>
    </lineage>
</organism>
<sequence>MYNYQPKKPTKTENERKDKVKSVRMSKDEEKKINDNANKAGMSFGSYMVNVAANGGNKFTPADLVEFQNTVNDICNIVKENAPDKVQNMQEGAFKLWRKLI</sequence>
<accession>A0A1H6INM3</accession>
<proteinExistence type="predicted"/>
<name>A0A1H6INM3_RUMFL</name>
<feature type="region of interest" description="Disordered" evidence="1">
    <location>
        <begin position="1"/>
        <end position="34"/>
    </location>
</feature>
<feature type="compositionally biased region" description="Basic and acidic residues" evidence="1">
    <location>
        <begin position="10"/>
        <end position="34"/>
    </location>
</feature>
<evidence type="ECO:0000313" key="3">
    <source>
        <dbReference type="Proteomes" id="UP000183190"/>
    </source>
</evidence>
<gene>
    <name evidence="2" type="ORF">SAMN02910265_01068</name>
</gene>
<dbReference type="InterPro" id="IPR053842">
    <property type="entry name" value="NikA-like"/>
</dbReference>
<dbReference type="AlphaFoldDB" id="A0A1H6INM3"/>
<dbReference type="Proteomes" id="UP000183190">
    <property type="component" value="Unassembled WGS sequence"/>
</dbReference>
<reference evidence="2 3" key="1">
    <citation type="submission" date="2016-10" db="EMBL/GenBank/DDBJ databases">
        <authorList>
            <person name="de Groot N.N."/>
        </authorList>
    </citation>
    <scope>NUCLEOTIDE SEQUENCE [LARGE SCALE GENOMIC DNA]</scope>
    <source>
        <strain evidence="2 3">YAD2003</strain>
    </source>
</reference>
<evidence type="ECO:0000256" key="1">
    <source>
        <dbReference type="SAM" id="MobiDB-lite"/>
    </source>
</evidence>
<dbReference type="RefSeq" id="WP_074715010.1">
    <property type="nucleotide sequence ID" value="NZ_FNWV01000003.1"/>
</dbReference>
<dbReference type="EMBL" id="FNWV01000003">
    <property type="protein sequence ID" value="SEH50708.1"/>
    <property type="molecule type" value="Genomic_DNA"/>
</dbReference>
<dbReference type="Pfam" id="PF21983">
    <property type="entry name" value="NikA-like"/>
    <property type="match status" value="1"/>
</dbReference>